<dbReference type="Pfam" id="PF01613">
    <property type="entry name" value="Flavin_Reduct"/>
    <property type="match status" value="1"/>
</dbReference>
<evidence type="ECO:0000313" key="3">
    <source>
        <dbReference type="Proteomes" id="UP000195569"/>
    </source>
</evidence>
<keyword evidence="2" id="KW-0560">Oxidoreductase</keyword>
<dbReference type="SMART" id="SM00903">
    <property type="entry name" value="Flavin_Reduct"/>
    <property type="match status" value="1"/>
</dbReference>
<sequence length="216" mass="23350">MSSESEVEAIDSVPAVEFYDPAAGHGLPHDPFKAIVAPRLIGWISTRSASGQLNLAPYSFFGAFASFPPIIGFCSEGRKDSLRNIEETREFVWNLATRPLAEQMNRTSAPVGPDVDEFELAGLTPVAGHNVSVPRVGEAPAALECRLLQITQLRDLGGGPTDNWLALGQVVGVHIQKAYLKNGLFDTHAAQPIMRAGYLGDYAQIGGIFQMFRPTI</sequence>
<dbReference type="InterPro" id="IPR012349">
    <property type="entry name" value="Split_barrel_FMN-bd"/>
</dbReference>
<organism evidence="2 3">
    <name type="scientific">Paraburkholderia piptadeniae</name>
    <dbReference type="NCBI Taxonomy" id="1701573"/>
    <lineage>
        <taxon>Bacteria</taxon>
        <taxon>Pseudomonadati</taxon>
        <taxon>Pseudomonadota</taxon>
        <taxon>Betaproteobacteria</taxon>
        <taxon>Burkholderiales</taxon>
        <taxon>Burkholderiaceae</taxon>
        <taxon>Paraburkholderia</taxon>
    </lineage>
</organism>
<dbReference type="Gene3D" id="2.30.110.10">
    <property type="entry name" value="Electron Transport, Fmn-binding Protein, Chain A"/>
    <property type="match status" value="1"/>
</dbReference>
<dbReference type="GO" id="GO:0010181">
    <property type="term" value="F:FMN binding"/>
    <property type="evidence" value="ECO:0007669"/>
    <property type="project" value="InterPro"/>
</dbReference>
<dbReference type="RefSeq" id="WP_087737224.1">
    <property type="nucleotide sequence ID" value="NZ_CYGY02000052.1"/>
</dbReference>
<dbReference type="GO" id="GO:0016646">
    <property type="term" value="F:oxidoreductase activity, acting on the CH-NH group of donors, NAD or NADP as acceptor"/>
    <property type="evidence" value="ECO:0007669"/>
    <property type="project" value="UniProtKB-ARBA"/>
</dbReference>
<comment type="caution">
    <text evidence="2">The sequence shown here is derived from an EMBL/GenBank/DDBJ whole genome shotgun (WGS) entry which is preliminary data.</text>
</comment>
<name>A0A1N7SH33_9BURK</name>
<dbReference type="OrthoDB" id="9794638at2"/>
<protein>
    <submittedName>
        <fullName evidence="2">Nitrilotriacetate monooxygenase component B</fullName>
        <ecNumber evidence="2">1.14.13.-</ecNumber>
    </submittedName>
</protein>
<dbReference type="GO" id="GO:0004497">
    <property type="term" value="F:monooxygenase activity"/>
    <property type="evidence" value="ECO:0007669"/>
    <property type="project" value="UniProtKB-KW"/>
</dbReference>
<keyword evidence="2" id="KW-0503">Monooxygenase</keyword>
<dbReference type="AlphaFoldDB" id="A0A1N7SH33"/>
<evidence type="ECO:0000259" key="1">
    <source>
        <dbReference type="SMART" id="SM00903"/>
    </source>
</evidence>
<evidence type="ECO:0000313" key="2">
    <source>
        <dbReference type="EMBL" id="SIT46645.1"/>
    </source>
</evidence>
<keyword evidence="3" id="KW-1185">Reference proteome</keyword>
<dbReference type="Proteomes" id="UP000195569">
    <property type="component" value="Unassembled WGS sequence"/>
</dbReference>
<dbReference type="InterPro" id="IPR002563">
    <property type="entry name" value="Flavin_Rdtase-like_dom"/>
</dbReference>
<reference evidence="2" key="1">
    <citation type="submission" date="2016-12" db="EMBL/GenBank/DDBJ databases">
        <authorList>
            <person name="Moulin L."/>
        </authorList>
    </citation>
    <scope>NUCLEOTIDE SEQUENCE [LARGE SCALE GENOMIC DNA]</scope>
    <source>
        <strain evidence="2">STM 7183</strain>
    </source>
</reference>
<dbReference type="EMBL" id="CYGY02000052">
    <property type="protein sequence ID" value="SIT46645.1"/>
    <property type="molecule type" value="Genomic_DNA"/>
</dbReference>
<accession>A0A1N7SH33</accession>
<gene>
    <name evidence="2" type="ORF">BN2476_520047</name>
</gene>
<dbReference type="EC" id="1.14.13.-" evidence="2"/>
<feature type="domain" description="Flavin reductase like" evidence="1">
    <location>
        <begin position="34"/>
        <end position="187"/>
    </location>
</feature>
<dbReference type="PANTHER" id="PTHR43812:SF2">
    <property type="entry name" value="FLAVIN REDUCTASE LIKE DOMAIN-CONTAINING PROTEIN"/>
    <property type="match status" value="1"/>
</dbReference>
<dbReference type="PANTHER" id="PTHR43812">
    <property type="entry name" value="BLR2425 PROTEIN"/>
    <property type="match status" value="1"/>
</dbReference>
<dbReference type="SUPFAM" id="SSF50475">
    <property type="entry name" value="FMN-binding split barrel"/>
    <property type="match status" value="1"/>
</dbReference>
<proteinExistence type="predicted"/>